<dbReference type="OrthoDB" id="10046738at2759"/>
<dbReference type="EMBL" id="OU893343">
    <property type="protein sequence ID" value="CAG9784319.1"/>
    <property type="molecule type" value="Genomic_DNA"/>
</dbReference>
<gene>
    <name evidence="1" type="ORF">DIATSA_LOCUS2421</name>
</gene>
<reference evidence="1" key="1">
    <citation type="submission" date="2021-12" db="EMBL/GenBank/DDBJ databases">
        <authorList>
            <person name="King R."/>
        </authorList>
    </citation>
    <scope>NUCLEOTIDE SEQUENCE</scope>
</reference>
<reference evidence="1" key="2">
    <citation type="submission" date="2022-10" db="EMBL/GenBank/DDBJ databases">
        <authorList>
            <consortium name="ENA_rothamsted_submissions"/>
            <consortium name="culmorum"/>
            <person name="King R."/>
        </authorList>
    </citation>
    <scope>NUCLEOTIDE SEQUENCE</scope>
</reference>
<evidence type="ECO:0000313" key="1">
    <source>
        <dbReference type="EMBL" id="CAG9784319.1"/>
    </source>
</evidence>
<evidence type="ECO:0000313" key="2">
    <source>
        <dbReference type="Proteomes" id="UP001153714"/>
    </source>
</evidence>
<dbReference type="Proteomes" id="UP001153714">
    <property type="component" value="Chromosome 12"/>
</dbReference>
<proteinExistence type="predicted"/>
<name>A0A9N9QVP5_9NEOP</name>
<accession>A0A9N9QVP5</accession>
<protein>
    <submittedName>
        <fullName evidence="1">Uncharacterized protein</fullName>
    </submittedName>
</protein>
<sequence length="114" mass="12765">MTIVWYLGWARHEQNVAAPAAFRDEVNFRDGSYDANDDFAESVAQPNTKNDESYHYEENLASEIQNEENIVEGDVFAASELLPVAEKLIAKVGKGIVSSAKNSQHLADKLFEQF</sequence>
<dbReference type="AlphaFoldDB" id="A0A9N9QVP5"/>
<keyword evidence="2" id="KW-1185">Reference proteome</keyword>
<organism evidence="1 2">
    <name type="scientific">Diatraea saccharalis</name>
    <name type="common">sugarcane borer</name>
    <dbReference type="NCBI Taxonomy" id="40085"/>
    <lineage>
        <taxon>Eukaryota</taxon>
        <taxon>Metazoa</taxon>
        <taxon>Ecdysozoa</taxon>
        <taxon>Arthropoda</taxon>
        <taxon>Hexapoda</taxon>
        <taxon>Insecta</taxon>
        <taxon>Pterygota</taxon>
        <taxon>Neoptera</taxon>
        <taxon>Endopterygota</taxon>
        <taxon>Lepidoptera</taxon>
        <taxon>Glossata</taxon>
        <taxon>Ditrysia</taxon>
        <taxon>Pyraloidea</taxon>
        <taxon>Crambidae</taxon>
        <taxon>Crambinae</taxon>
        <taxon>Diatraea</taxon>
    </lineage>
</organism>